<keyword evidence="2" id="KW-1185">Reference proteome</keyword>
<accession>A0ABU4VVX0</accession>
<comment type="caution">
    <text evidence="1">The sequence shown here is derived from an EMBL/GenBank/DDBJ whole genome shotgun (WGS) entry which is preliminary data.</text>
</comment>
<gene>
    <name evidence="1" type="ORF">RMS29_10455</name>
</gene>
<reference evidence="1" key="1">
    <citation type="journal article" date="2023" name="Phytobiomes J">
        <title>Deciphering the key players within the bacterial microbiota associated with aerial crown gall tumors on rhododendron: Insights into the gallobiome.</title>
        <authorList>
            <person name="Kuzmanovic N."/>
            <person name="Nesme J."/>
            <person name="Wolf J."/>
            <person name="Neumann-Schaal M."/>
            <person name="Petersen J."/>
            <person name="Fernandez-Gnecco G."/>
            <person name="Sproeer C."/>
            <person name="Bunk B."/>
            <person name="Overmann J."/>
            <person name="Sorensen S.J."/>
            <person name="Idczak E."/>
            <person name="Smalla K."/>
        </authorList>
    </citation>
    <scope>NUCLEOTIDE SEQUENCE [LARGE SCALE GENOMIC DNA]</scope>
    <source>
        <strain evidence="1">Rho-14.1</strain>
    </source>
</reference>
<evidence type="ECO:0000313" key="2">
    <source>
        <dbReference type="Proteomes" id="UP001277561"/>
    </source>
</evidence>
<protein>
    <submittedName>
        <fullName evidence="1">Uncharacterized protein</fullName>
    </submittedName>
</protein>
<sequence length="167" mass="18287">MRMKINQKIVAGASAIGVMSRRSFLAASAAASTSSVALAEAATKVDRLPQSLDSQLDDCIAQLKSVLLQMYPAVGDALVRHQRVGDGFMIWITGNPALCVEWDGVGVYEVRASIHCPAGVYKVRRVWSDMDKRHYLYGSYRFDGNFIAPAESIEPWQLVRKLEGGAP</sequence>
<dbReference type="Proteomes" id="UP001277561">
    <property type="component" value="Unassembled WGS sequence"/>
</dbReference>
<dbReference type="RefSeq" id="WP_320188254.1">
    <property type="nucleotide sequence ID" value="NZ_CP192764.1"/>
</dbReference>
<evidence type="ECO:0000313" key="1">
    <source>
        <dbReference type="EMBL" id="MDX8329647.1"/>
    </source>
</evidence>
<proteinExistence type="predicted"/>
<name>A0ABU4VVX0_9HYPH</name>
<organism evidence="1 2">
    <name type="scientific">Agrobacterium rosae</name>
    <dbReference type="NCBI Taxonomy" id="1972867"/>
    <lineage>
        <taxon>Bacteria</taxon>
        <taxon>Pseudomonadati</taxon>
        <taxon>Pseudomonadota</taxon>
        <taxon>Alphaproteobacteria</taxon>
        <taxon>Hyphomicrobiales</taxon>
        <taxon>Rhizobiaceae</taxon>
        <taxon>Rhizobium/Agrobacterium group</taxon>
        <taxon>Agrobacterium</taxon>
    </lineage>
</organism>
<dbReference type="EMBL" id="JAVRAD010000003">
    <property type="protein sequence ID" value="MDX8329647.1"/>
    <property type="molecule type" value="Genomic_DNA"/>
</dbReference>
<dbReference type="PROSITE" id="PS51318">
    <property type="entry name" value="TAT"/>
    <property type="match status" value="1"/>
</dbReference>
<dbReference type="InterPro" id="IPR006311">
    <property type="entry name" value="TAT_signal"/>
</dbReference>